<dbReference type="EMBL" id="FQWB01000015">
    <property type="protein sequence ID" value="SHH06987.1"/>
    <property type="molecule type" value="Genomic_DNA"/>
</dbReference>
<evidence type="ECO:0000256" key="1">
    <source>
        <dbReference type="SAM" id="Phobius"/>
    </source>
</evidence>
<protein>
    <submittedName>
        <fullName evidence="2">Uncharacterized protein</fullName>
    </submittedName>
</protein>
<name>A0A1M5PYB1_9FLAO</name>
<keyword evidence="1" id="KW-1133">Transmembrane helix</keyword>
<evidence type="ECO:0000313" key="3">
    <source>
        <dbReference type="Proteomes" id="UP000184516"/>
    </source>
</evidence>
<evidence type="ECO:0000313" key="2">
    <source>
        <dbReference type="EMBL" id="SHH06987.1"/>
    </source>
</evidence>
<feature type="transmembrane region" description="Helical" evidence="1">
    <location>
        <begin position="46"/>
        <end position="70"/>
    </location>
</feature>
<accession>A0A1M5PYB1</accession>
<keyword evidence="1" id="KW-0812">Transmembrane</keyword>
<sequence length="125" mass="14645">MIFNNDPRIRAFLFGIVLLILGLSYLTKILSDNFLYKYLDYFKSKFAINVLVGLHWTIPVVLACILPNYLTKYNFFKHVFEDSEIWMYLTTLCIYFISLIVVGSIFNLGFCHKVIKGNIDKNESR</sequence>
<dbReference type="Proteomes" id="UP000184516">
    <property type="component" value="Unassembled WGS sequence"/>
</dbReference>
<dbReference type="STRING" id="468056.SAMN05443549_1157"/>
<gene>
    <name evidence="2" type="ORF">SAMN05443549_1157</name>
</gene>
<dbReference type="AlphaFoldDB" id="A0A1M5PYB1"/>
<keyword evidence="1" id="KW-0472">Membrane</keyword>
<organism evidence="2 3">
    <name type="scientific">Flavobacterium fluvii</name>
    <dbReference type="NCBI Taxonomy" id="468056"/>
    <lineage>
        <taxon>Bacteria</taxon>
        <taxon>Pseudomonadati</taxon>
        <taxon>Bacteroidota</taxon>
        <taxon>Flavobacteriia</taxon>
        <taxon>Flavobacteriales</taxon>
        <taxon>Flavobacteriaceae</taxon>
        <taxon>Flavobacterium</taxon>
    </lineage>
</organism>
<keyword evidence="3" id="KW-1185">Reference proteome</keyword>
<reference evidence="3" key="1">
    <citation type="submission" date="2016-11" db="EMBL/GenBank/DDBJ databases">
        <authorList>
            <person name="Varghese N."/>
            <person name="Submissions S."/>
        </authorList>
    </citation>
    <scope>NUCLEOTIDE SEQUENCE [LARGE SCALE GENOMIC DNA]</scope>
    <source>
        <strain evidence="3">DSM 19978</strain>
    </source>
</reference>
<feature type="transmembrane region" description="Helical" evidence="1">
    <location>
        <begin position="85"/>
        <end position="111"/>
    </location>
</feature>
<dbReference type="RefSeq" id="WP_073372054.1">
    <property type="nucleotide sequence ID" value="NZ_FQWB01000015.1"/>
</dbReference>
<feature type="transmembrane region" description="Helical" evidence="1">
    <location>
        <begin position="12"/>
        <end position="34"/>
    </location>
</feature>
<proteinExistence type="predicted"/>